<dbReference type="GO" id="GO:0005634">
    <property type="term" value="C:nucleus"/>
    <property type="evidence" value="ECO:0007669"/>
    <property type="project" value="TreeGrafter"/>
</dbReference>
<protein>
    <submittedName>
        <fullName evidence="5">Cysteine alpha-hairpin motif superfamily</fullName>
    </submittedName>
</protein>
<feature type="transmembrane region" description="Helical" evidence="3">
    <location>
        <begin position="59"/>
        <end position="79"/>
    </location>
</feature>
<evidence type="ECO:0000313" key="6">
    <source>
        <dbReference type="Proteomes" id="UP000237000"/>
    </source>
</evidence>
<keyword evidence="3" id="KW-1133">Transmembrane helix</keyword>
<dbReference type="InterPro" id="IPR010625">
    <property type="entry name" value="CHCH"/>
</dbReference>
<name>A0A2P5EWA6_TREOI</name>
<gene>
    <name evidence="5" type="ORF">TorRG33x02_143420</name>
</gene>
<dbReference type="Proteomes" id="UP000237000">
    <property type="component" value="Unassembled WGS sequence"/>
</dbReference>
<dbReference type="InParanoid" id="A0A2P5EWA6"/>
<dbReference type="GO" id="GO:0005739">
    <property type="term" value="C:mitochondrion"/>
    <property type="evidence" value="ECO:0007669"/>
    <property type="project" value="TreeGrafter"/>
</dbReference>
<feature type="compositionally biased region" description="Low complexity" evidence="2">
    <location>
        <begin position="1"/>
        <end position="11"/>
    </location>
</feature>
<dbReference type="EMBL" id="JXTC01000089">
    <property type="protein sequence ID" value="PON89819.1"/>
    <property type="molecule type" value="Genomic_DNA"/>
</dbReference>
<feature type="domain" description="CHCH" evidence="4">
    <location>
        <begin position="97"/>
        <end position="130"/>
    </location>
</feature>
<dbReference type="AlphaFoldDB" id="A0A2P5EWA6"/>
<keyword evidence="3" id="KW-0472">Membrane</keyword>
<dbReference type="STRING" id="63057.A0A2P5EWA6"/>
<organism evidence="5 6">
    <name type="scientific">Trema orientale</name>
    <name type="common">Charcoal tree</name>
    <name type="synonym">Celtis orientalis</name>
    <dbReference type="NCBI Taxonomy" id="63057"/>
    <lineage>
        <taxon>Eukaryota</taxon>
        <taxon>Viridiplantae</taxon>
        <taxon>Streptophyta</taxon>
        <taxon>Embryophyta</taxon>
        <taxon>Tracheophyta</taxon>
        <taxon>Spermatophyta</taxon>
        <taxon>Magnoliopsida</taxon>
        <taxon>eudicotyledons</taxon>
        <taxon>Gunneridae</taxon>
        <taxon>Pentapetalae</taxon>
        <taxon>rosids</taxon>
        <taxon>fabids</taxon>
        <taxon>Rosales</taxon>
        <taxon>Cannabaceae</taxon>
        <taxon>Trema</taxon>
    </lineage>
</organism>
<keyword evidence="6" id="KW-1185">Reference proteome</keyword>
<evidence type="ECO:0000256" key="1">
    <source>
        <dbReference type="ARBA" id="ARBA00023157"/>
    </source>
</evidence>
<accession>A0A2P5EWA6</accession>
<keyword evidence="3" id="KW-0812">Transmembrane</keyword>
<feature type="compositionally biased region" description="Pro residues" evidence="2">
    <location>
        <begin position="15"/>
        <end position="29"/>
    </location>
</feature>
<dbReference type="GO" id="GO:0007005">
    <property type="term" value="P:mitochondrion organization"/>
    <property type="evidence" value="ECO:0007669"/>
    <property type="project" value="InterPro"/>
</dbReference>
<dbReference type="PANTHER" id="PTHR13523">
    <property type="entry name" value="COILED-COIL-HELIX-COILED-COIL-HELIX DOMAIN CONTAINING 2/NUR77"/>
    <property type="match status" value="1"/>
</dbReference>
<feature type="region of interest" description="Disordered" evidence="2">
    <location>
        <begin position="1"/>
        <end position="38"/>
    </location>
</feature>
<evidence type="ECO:0000256" key="3">
    <source>
        <dbReference type="SAM" id="Phobius"/>
    </source>
</evidence>
<dbReference type="SUPFAM" id="SSF47072">
    <property type="entry name" value="Cysteine alpha-hairpin motif"/>
    <property type="match status" value="1"/>
</dbReference>
<dbReference type="InterPro" id="IPR055304">
    <property type="entry name" value="CHCHD2/10-like"/>
</dbReference>
<comment type="caution">
    <text evidence="5">The sequence shown here is derived from an EMBL/GenBank/DDBJ whole genome shotgun (WGS) entry which is preliminary data.</text>
</comment>
<dbReference type="InterPro" id="IPR009069">
    <property type="entry name" value="Cys_alpha_HP_mot_SF"/>
</dbReference>
<dbReference type="OrthoDB" id="1106148at2759"/>
<keyword evidence="1" id="KW-1015">Disulfide bond</keyword>
<evidence type="ECO:0000256" key="2">
    <source>
        <dbReference type="SAM" id="MobiDB-lite"/>
    </source>
</evidence>
<evidence type="ECO:0000313" key="5">
    <source>
        <dbReference type="EMBL" id="PON89819.1"/>
    </source>
</evidence>
<dbReference type="PANTHER" id="PTHR13523:SF18">
    <property type="entry name" value="CHCH DOMAIN-CONTAINING PROTEIN"/>
    <property type="match status" value="1"/>
</dbReference>
<sequence>MPRRSSGAPRRAPLHSPPQPAPRAPPPAPVKGGNGSVMGGIGGTIADSEGWLRVQAWQWLIKLWILFWVLVTAASPASATATAPAPSTTSFDGSNGCGGRSNALQDCLNSFGSDISKCQFYMDMLRECRRSSETSNA</sequence>
<proteinExistence type="predicted"/>
<reference evidence="6" key="1">
    <citation type="submission" date="2016-06" db="EMBL/GenBank/DDBJ databases">
        <title>Parallel loss of symbiosis genes in relatives of nitrogen-fixing non-legume Parasponia.</title>
        <authorList>
            <person name="Van Velzen R."/>
            <person name="Holmer R."/>
            <person name="Bu F."/>
            <person name="Rutten L."/>
            <person name="Van Zeijl A."/>
            <person name="Liu W."/>
            <person name="Santuari L."/>
            <person name="Cao Q."/>
            <person name="Sharma T."/>
            <person name="Shen D."/>
            <person name="Roswanjaya Y."/>
            <person name="Wardhani T."/>
            <person name="Kalhor M.S."/>
            <person name="Jansen J."/>
            <person name="Van den Hoogen J."/>
            <person name="Gungor B."/>
            <person name="Hartog M."/>
            <person name="Hontelez J."/>
            <person name="Verver J."/>
            <person name="Yang W.-C."/>
            <person name="Schijlen E."/>
            <person name="Repin R."/>
            <person name="Schilthuizen M."/>
            <person name="Schranz E."/>
            <person name="Heidstra R."/>
            <person name="Miyata K."/>
            <person name="Fedorova E."/>
            <person name="Kohlen W."/>
            <person name="Bisseling T."/>
            <person name="Smit S."/>
            <person name="Geurts R."/>
        </authorList>
    </citation>
    <scope>NUCLEOTIDE SEQUENCE [LARGE SCALE GENOMIC DNA]</scope>
    <source>
        <strain evidence="6">cv. RG33-2</strain>
    </source>
</reference>
<evidence type="ECO:0000259" key="4">
    <source>
        <dbReference type="Pfam" id="PF06747"/>
    </source>
</evidence>
<dbReference type="Pfam" id="PF06747">
    <property type="entry name" value="CHCH"/>
    <property type="match status" value="1"/>
</dbReference>